<accession>A0A371IWY0</accession>
<keyword evidence="2" id="KW-1185">Reference proteome</keyword>
<gene>
    <name evidence="1" type="ORF">CHF27_001945</name>
</gene>
<evidence type="ECO:0000313" key="1">
    <source>
        <dbReference type="EMBL" id="RDY24986.1"/>
    </source>
</evidence>
<dbReference type="RefSeq" id="WP_095404655.1">
    <property type="nucleotide sequence ID" value="NZ_NOJZ02000001.1"/>
</dbReference>
<organism evidence="1 2">
    <name type="scientific">Romboutsia maritimum</name>
    <dbReference type="NCBI Taxonomy" id="2020948"/>
    <lineage>
        <taxon>Bacteria</taxon>
        <taxon>Bacillati</taxon>
        <taxon>Bacillota</taxon>
        <taxon>Clostridia</taxon>
        <taxon>Peptostreptococcales</taxon>
        <taxon>Peptostreptococcaceae</taxon>
        <taxon>Romboutsia</taxon>
    </lineage>
</organism>
<evidence type="ECO:0008006" key="3">
    <source>
        <dbReference type="Google" id="ProtNLM"/>
    </source>
</evidence>
<dbReference type="EMBL" id="NOJZ02000001">
    <property type="protein sequence ID" value="RDY24986.1"/>
    <property type="molecule type" value="Genomic_DNA"/>
</dbReference>
<dbReference type="OrthoDB" id="2081566at2"/>
<reference evidence="1 2" key="1">
    <citation type="journal article" date="2017" name="Genome Announc.">
        <title>Draft Genome Sequence of Romboutsia maritimum sp. nov. Strain CCRI-22766(T), Isolated from Coastal Estuarine Mud.</title>
        <authorList>
            <person name="Maheux A.F."/>
            <person name="Boudreau D.K."/>
            <person name="Berube E."/>
            <person name="Boissinot M."/>
            <person name="Raymond F."/>
            <person name="Brodeur S."/>
            <person name="Corbeil J."/>
            <person name="Brightwell G."/>
            <person name="Broda D."/>
            <person name="Omar R.F."/>
            <person name="Bergeron M.G."/>
        </authorList>
    </citation>
    <scope>NUCLEOTIDE SEQUENCE [LARGE SCALE GENOMIC DNA]</scope>
    <source>
        <strain evidence="1 2">CCRI-22766</strain>
    </source>
</reference>
<protein>
    <recommendedName>
        <fullName evidence="3">DUF4489 domain-containing protein</fullName>
    </recommendedName>
</protein>
<dbReference type="Proteomes" id="UP000243494">
    <property type="component" value="Unassembled WGS sequence"/>
</dbReference>
<name>A0A371IWY0_9FIRM</name>
<sequence length="264" mass="27988">MSYNQNYDCSGGCSCGSCSQGYEYPTCSPDYSPVNVTNSTCPTVEGSTGGQGGAASGNNSSVNVSVCGTRPIKDSDCCCKKGVEKLLNYLYLRSLDTTTPTINLCLHSNIIPSDIVSATSCTGSLMSVSSPNIPLISITPDLIKLNNDRVSLCSISVILFSFANGASDDINLKKEFFYTPQCKCCCDCGPGVAQALYLNGLGLDYTIFLQDTLMQATDKTISIASLSPIKLIAIDKDIAIFSTTISNEITYFGIPTCKIAKFTA</sequence>
<comment type="caution">
    <text evidence="1">The sequence shown here is derived from an EMBL/GenBank/DDBJ whole genome shotgun (WGS) entry which is preliminary data.</text>
</comment>
<proteinExistence type="predicted"/>
<dbReference type="AlphaFoldDB" id="A0A371IWY0"/>
<evidence type="ECO:0000313" key="2">
    <source>
        <dbReference type="Proteomes" id="UP000243494"/>
    </source>
</evidence>